<feature type="compositionally biased region" description="Pro residues" evidence="1">
    <location>
        <begin position="146"/>
        <end position="159"/>
    </location>
</feature>
<sequence>MRPEDALTHARRLAGEHAATTIPPGGLEVERSDQPSDDQLVQWAVIEPDLREVRSTRPGPVGKAVTAVKQGQLRLLGQYHAQVQSVQNRLNVHLSLRSTLMREELQAMKAEIRFLRGRVEELEGRAGIVPPPEPGHGAQTFGDPLPEAPTPVNPEPGEPSDPFGVADLSDGPEGPR</sequence>
<dbReference type="EMBL" id="CAFBMK010000240">
    <property type="protein sequence ID" value="CAB4940633.1"/>
    <property type="molecule type" value="Genomic_DNA"/>
</dbReference>
<accession>A0A6J7JBE5</accession>
<reference evidence="2" key="1">
    <citation type="submission" date="2020-05" db="EMBL/GenBank/DDBJ databases">
        <authorList>
            <person name="Chiriac C."/>
            <person name="Salcher M."/>
            <person name="Ghai R."/>
            <person name="Kavagutti S V."/>
        </authorList>
    </citation>
    <scope>NUCLEOTIDE SEQUENCE</scope>
</reference>
<gene>
    <name evidence="2" type="ORF">UFOPK3564_02925</name>
</gene>
<proteinExistence type="predicted"/>
<dbReference type="AlphaFoldDB" id="A0A6J7JBE5"/>
<feature type="region of interest" description="Disordered" evidence="1">
    <location>
        <begin position="125"/>
        <end position="176"/>
    </location>
</feature>
<evidence type="ECO:0000313" key="2">
    <source>
        <dbReference type="EMBL" id="CAB4940633.1"/>
    </source>
</evidence>
<name>A0A6J7JBE5_9ZZZZ</name>
<feature type="region of interest" description="Disordered" evidence="1">
    <location>
        <begin position="1"/>
        <end position="35"/>
    </location>
</feature>
<evidence type="ECO:0000256" key="1">
    <source>
        <dbReference type="SAM" id="MobiDB-lite"/>
    </source>
</evidence>
<protein>
    <submittedName>
        <fullName evidence="2">Unannotated protein</fullName>
    </submittedName>
</protein>
<organism evidence="2">
    <name type="scientific">freshwater metagenome</name>
    <dbReference type="NCBI Taxonomy" id="449393"/>
    <lineage>
        <taxon>unclassified sequences</taxon>
        <taxon>metagenomes</taxon>
        <taxon>ecological metagenomes</taxon>
    </lineage>
</organism>